<dbReference type="SUPFAM" id="SSF52949">
    <property type="entry name" value="Macro domain-like"/>
    <property type="match status" value="1"/>
</dbReference>
<name>A0AAP5H8I2_PAEAM</name>
<dbReference type="PIRSF" id="PIRSF014899">
    <property type="entry name" value="UCP014899"/>
    <property type="match status" value="1"/>
</dbReference>
<proteinExistence type="predicted"/>
<feature type="domain" description="Microbial-type PARG catalytic" evidence="2">
    <location>
        <begin position="40"/>
        <end position="194"/>
    </location>
</feature>
<protein>
    <submittedName>
        <fullName evidence="3">Uncharacterized protein (TIGR02452 family)</fullName>
    </submittedName>
</protein>
<dbReference type="Pfam" id="PF10021">
    <property type="entry name" value="PARG_cat_microb"/>
    <property type="match status" value="1"/>
</dbReference>
<dbReference type="Proteomes" id="UP001254832">
    <property type="component" value="Unassembled WGS sequence"/>
</dbReference>
<dbReference type="NCBIfam" id="TIGR02452">
    <property type="entry name" value="TIGR02452 family protein"/>
    <property type="match status" value="1"/>
</dbReference>
<gene>
    <name evidence="3" type="ORF">J2W91_005601</name>
</gene>
<accession>A0AAP5H8I2</accession>
<dbReference type="InterPro" id="IPR019261">
    <property type="entry name" value="PARG_cat_microbial"/>
</dbReference>
<dbReference type="AlphaFoldDB" id="A0AAP5H8I2"/>
<evidence type="ECO:0000256" key="1">
    <source>
        <dbReference type="SAM" id="MobiDB-lite"/>
    </source>
</evidence>
<dbReference type="RefSeq" id="WP_310145729.1">
    <property type="nucleotide sequence ID" value="NZ_JAVDTR010000022.1"/>
</dbReference>
<evidence type="ECO:0000259" key="2">
    <source>
        <dbReference type="Pfam" id="PF10021"/>
    </source>
</evidence>
<reference evidence="3" key="1">
    <citation type="submission" date="2023-07" db="EMBL/GenBank/DDBJ databases">
        <title>Sorghum-associated microbial communities from plants grown in Nebraska, USA.</title>
        <authorList>
            <person name="Schachtman D."/>
        </authorList>
    </citation>
    <scope>NUCLEOTIDE SEQUENCE</scope>
    <source>
        <strain evidence="3">BE80</strain>
    </source>
</reference>
<dbReference type="PANTHER" id="PTHR35596:SF1">
    <property type="entry name" value="MICROBIAL-TYPE PARG CATALYTIC DOMAIN-CONTAINING PROTEIN"/>
    <property type="match status" value="1"/>
</dbReference>
<dbReference type="EMBL" id="JAVDTR010000022">
    <property type="protein sequence ID" value="MDR6727076.1"/>
    <property type="molecule type" value="Genomic_DNA"/>
</dbReference>
<comment type="caution">
    <text evidence="3">The sequence shown here is derived from an EMBL/GenBank/DDBJ whole genome shotgun (WGS) entry which is preliminary data.</text>
</comment>
<dbReference type="PANTHER" id="PTHR35596">
    <property type="entry name" value="DUF2263 DOMAIN-CONTAINING PROTEIN"/>
    <property type="match status" value="1"/>
</dbReference>
<dbReference type="InterPro" id="IPR043472">
    <property type="entry name" value="Macro_dom-like"/>
</dbReference>
<dbReference type="Gene3D" id="3.40.220.10">
    <property type="entry name" value="Leucine Aminopeptidase, subunit E, domain 1"/>
    <property type="match status" value="1"/>
</dbReference>
<evidence type="ECO:0000313" key="3">
    <source>
        <dbReference type="EMBL" id="MDR6727076.1"/>
    </source>
</evidence>
<sequence length="314" mass="35488">MSEHKQNLSTNRKTNPSQHSHTRTTHNQPKNQRANRSRIAHETLAILEQGSYVNSYDRNVRIDEDMQYAIRHSVLYRPAELQTLKDQLERVSPSANPSSTVIEVTGETTLAAAARLVTDEQWKDVVCLNFASAKNPGGGFLGGSQAQEESLARATGLYPCIAQMAEMYEHNRKLRTCLYSDHMIYSPAVPIIRDDQDRLLVKPYCAAFITAPAVNAGVVRAREEADDQVIESVMKQRIRYILDVAIAHRHRTIVLGAFGCGVFRNDPVQVAKFFHDVLVQEHDREAFERIVFAVFDRTKEQSTFNAFQQRFAGA</sequence>
<feature type="compositionally biased region" description="Polar residues" evidence="1">
    <location>
        <begin position="7"/>
        <end position="32"/>
    </location>
</feature>
<evidence type="ECO:0000313" key="4">
    <source>
        <dbReference type="Proteomes" id="UP001254832"/>
    </source>
</evidence>
<feature type="region of interest" description="Disordered" evidence="1">
    <location>
        <begin position="1"/>
        <end position="36"/>
    </location>
</feature>
<organism evidence="3 4">
    <name type="scientific">Paenibacillus amylolyticus</name>
    <dbReference type="NCBI Taxonomy" id="1451"/>
    <lineage>
        <taxon>Bacteria</taxon>
        <taxon>Bacillati</taxon>
        <taxon>Bacillota</taxon>
        <taxon>Bacilli</taxon>
        <taxon>Bacillales</taxon>
        <taxon>Paenibacillaceae</taxon>
        <taxon>Paenibacillus</taxon>
    </lineage>
</organism>
<dbReference type="InterPro" id="IPR012664">
    <property type="entry name" value="CHP02452"/>
</dbReference>